<evidence type="ECO:0000256" key="1">
    <source>
        <dbReference type="SAM" id="Phobius"/>
    </source>
</evidence>
<evidence type="ECO:0000313" key="3">
    <source>
        <dbReference type="EMBL" id="MDQ0180126.1"/>
    </source>
</evidence>
<evidence type="ECO:0000313" key="2">
    <source>
        <dbReference type="EMBL" id="MDP9903221.1"/>
    </source>
</evidence>
<keyword evidence="1" id="KW-1133">Transmembrane helix</keyword>
<feature type="transmembrane region" description="Helical" evidence="1">
    <location>
        <begin position="89"/>
        <end position="114"/>
    </location>
</feature>
<dbReference type="Proteomes" id="UP001230951">
    <property type="component" value="Unassembled WGS sequence"/>
</dbReference>
<feature type="transmembrane region" description="Helical" evidence="1">
    <location>
        <begin position="120"/>
        <end position="141"/>
    </location>
</feature>
<feature type="transmembrane region" description="Helical" evidence="1">
    <location>
        <begin position="6"/>
        <end position="26"/>
    </location>
</feature>
<evidence type="ECO:0000313" key="5">
    <source>
        <dbReference type="Proteomes" id="UP001242995"/>
    </source>
</evidence>
<evidence type="ECO:0000313" key="4">
    <source>
        <dbReference type="Proteomes" id="UP001230951"/>
    </source>
</evidence>
<feature type="transmembrane region" description="Helical" evidence="1">
    <location>
        <begin position="62"/>
        <end position="82"/>
    </location>
</feature>
<reference evidence="2 4" key="1">
    <citation type="submission" date="2023-07" db="EMBL/GenBank/DDBJ databases">
        <title>Sorghum-associated microbial communities from plants grown in Nebraska, USA.</title>
        <authorList>
            <person name="Schachtman D."/>
        </authorList>
    </citation>
    <scope>NUCLEOTIDE SEQUENCE</scope>
    <source>
        <strain evidence="2">DS1006</strain>
        <strain evidence="3 4">DS1016</strain>
    </source>
</reference>
<organism evidence="2 5">
    <name type="scientific">Arthrobacter bambusae</name>
    <dbReference type="NCBI Taxonomy" id="1338426"/>
    <lineage>
        <taxon>Bacteria</taxon>
        <taxon>Bacillati</taxon>
        <taxon>Actinomycetota</taxon>
        <taxon>Actinomycetes</taxon>
        <taxon>Micrococcales</taxon>
        <taxon>Micrococcaceae</taxon>
        <taxon>Arthrobacter</taxon>
    </lineage>
</organism>
<dbReference type="EMBL" id="JAUSRG010000001">
    <property type="protein sequence ID" value="MDP9903221.1"/>
    <property type="molecule type" value="Genomic_DNA"/>
</dbReference>
<feature type="transmembrane region" description="Helical" evidence="1">
    <location>
        <begin position="38"/>
        <end position="56"/>
    </location>
</feature>
<dbReference type="Proteomes" id="UP001242995">
    <property type="component" value="Unassembled WGS sequence"/>
</dbReference>
<accession>A0AAW8D2U8</accession>
<proteinExistence type="predicted"/>
<dbReference type="EMBL" id="JAUSTF010000002">
    <property type="protein sequence ID" value="MDQ0180126.1"/>
    <property type="molecule type" value="Genomic_DNA"/>
</dbReference>
<gene>
    <name evidence="2" type="ORF">J2S90_000161</name>
    <name evidence="3" type="ORF">J2S93_001542</name>
</gene>
<keyword evidence="1" id="KW-0812">Transmembrane</keyword>
<name>A0AAW8D2U8_9MICC</name>
<protein>
    <submittedName>
        <fullName evidence="2">Uncharacterized protein</fullName>
    </submittedName>
</protein>
<keyword evidence="1" id="KW-0472">Membrane</keyword>
<comment type="caution">
    <text evidence="2">The sequence shown here is derived from an EMBL/GenBank/DDBJ whole genome shotgun (WGS) entry which is preliminary data.</text>
</comment>
<sequence>MNTELLQLAAGLLAGAIGLCGYIPYIRGIVKGVVKPSPVSWLIWALLGIVSLSGQVEGGAGFGLVVTAGTTAGCALIVLLAVRRTRIRAAVAASSWLDGACLAGAILALALLMGQADRNAAVILSNTVGAIGFIPTVASALRAPSREGISVYAFAAVKFALSLAALPNWNILTVLYPALCLAEEIAMVGLLLFVRASSRAARISAK</sequence>
<dbReference type="RefSeq" id="WP_306958840.1">
    <property type="nucleotide sequence ID" value="NZ_JAUSRG010000001.1"/>
</dbReference>
<feature type="transmembrane region" description="Helical" evidence="1">
    <location>
        <begin position="175"/>
        <end position="194"/>
    </location>
</feature>
<feature type="transmembrane region" description="Helical" evidence="1">
    <location>
        <begin position="148"/>
        <end position="169"/>
    </location>
</feature>
<dbReference type="AlphaFoldDB" id="A0AAW8D2U8"/>
<keyword evidence="4" id="KW-1185">Reference proteome</keyword>